<dbReference type="EMBL" id="JABFAI010000377">
    <property type="protein sequence ID" value="KAF4945215.1"/>
    <property type="molecule type" value="Genomic_DNA"/>
</dbReference>
<evidence type="ECO:0000256" key="1">
    <source>
        <dbReference type="SAM" id="Phobius"/>
    </source>
</evidence>
<keyword evidence="3" id="KW-1185">Reference proteome</keyword>
<sequence length="254" mass="28561">MGGVASVPTDRTRPLKVIGAGYSRSGTLSMAMALEELLDGPVMHGGSQLLGREDAYIKLWSDIFSARAERPRLLKLLREATAGFVAITDAPGNCFVEELLEIYPEAEVICVSRDREKWWASWETVTKQAGAGFLNWFLAPVPGKRWYPKLVTQFLEQQHEKFGPMTPARLEEHNRYVQQVTPSDKFHMMDLSEGWAPLCGVLEFPVPAKPFPRVNDADAVKELELQILREAGVRWLFIFGIPLIIVTSLLTCFK</sequence>
<dbReference type="Gene3D" id="3.40.50.300">
    <property type="entry name" value="P-loop containing nucleotide triphosphate hydrolases"/>
    <property type="match status" value="1"/>
</dbReference>
<gene>
    <name evidence="2" type="ORF">FGADI_12114</name>
</gene>
<reference evidence="2" key="1">
    <citation type="journal article" date="2020" name="BMC Genomics">
        <title>Correction to: Identification and distribution of gene clusters required for synthesis of sphingolipid metabolism inhibitors in diverse species of the filamentous fungus Fusarium.</title>
        <authorList>
            <person name="Kim H.S."/>
            <person name="Lohmar J.M."/>
            <person name="Busman M."/>
            <person name="Brown D.W."/>
            <person name="Naumann T.A."/>
            <person name="Divon H.H."/>
            <person name="Lysoe E."/>
            <person name="Uhlig S."/>
            <person name="Proctor R.H."/>
        </authorList>
    </citation>
    <scope>NUCLEOTIDE SEQUENCE</scope>
    <source>
        <strain evidence="2">NRRL 45417</strain>
    </source>
</reference>
<keyword evidence="1" id="KW-0812">Transmembrane</keyword>
<evidence type="ECO:0000313" key="3">
    <source>
        <dbReference type="Proteomes" id="UP000604273"/>
    </source>
</evidence>
<dbReference type="SUPFAM" id="SSF52540">
    <property type="entry name" value="P-loop containing nucleoside triphosphate hydrolases"/>
    <property type="match status" value="1"/>
</dbReference>
<proteinExistence type="predicted"/>
<comment type="caution">
    <text evidence="2">The sequence shown here is derived from an EMBL/GenBank/DDBJ whole genome shotgun (WGS) entry which is preliminary data.</text>
</comment>
<name>A0A8H4WPK1_9HYPO</name>
<evidence type="ECO:0008006" key="4">
    <source>
        <dbReference type="Google" id="ProtNLM"/>
    </source>
</evidence>
<feature type="transmembrane region" description="Helical" evidence="1">
    <location>
        <begin position="235"/>
        <end position="253"/>
    </location>
</feature>
<dbReference type="OrthoDB" id="408152at2759"/>
<dbReference type="PANTHER" id="PTHR36978">
    <property type="entry name" value="P-LOOP CONTAINING NUCLEOTIDE TRIPHOSPHATE HYDROLASE"/>
    <property type="match status" value="1"/>
</dbReference>
<dbReference type="Pfam" id="PF17784">
    <property type="entry name" value="Sulfotransfer_4"/>
    <property type="match status" value="1"/>
</dbReference>
<protein>
    <recommendedName>
        <fullName evidence="4">P-loop containing nucleoside triphosphate hydrolase protein</fullName>
    </recommendedName>
</protein>
<dbReference type="AlphaFoldDB" id="A0A8H4WPK1"/>
<dbReference type="InterPro" id="IPR027417">
    <property type="entry name" value="P-loop_NTPase"/>
</dbReference>
<keyword evidence="1" id="KW-0472">Membrane</keyword>
<dbReference type="Proteomes" id="UP000604273">
    <property type="component" value="Unassembled WGS sequence"/>
</dbReference>
<organism evidence="2 3">
    <name type="scientific">Fusarium gaditjirri</name>
    <dbReference type="NCBI Taxonomy" id="282569"/>
    <lineage>
        <taxon>Eukaryota</taxon>
        <taxon>Fungi</taxon>
        <taxon>Dikarya</taxon>
        <taxon>Ascomycota</taxon>
        <taxon>Pezizomycotina</taxon>
        <taxon>Sordariomycetes</taxon>
        <taxon>Hypocreomycetidae</taxon>
        <taxon>Hypocreales</taxon>
        <taxon>Nectriaceae</taxon>
        <taxon>Fusarium</taxon>
        <taxon>Fusarium nisikadoi species complex</taxon>
    </lineage>
</organism>
<dbReference type="PANTHER" id="PTHR36978:SF3">
    <property type="entry name" value="P-LOOP CONTAINING NUCLEOSIDE TRIPHOSPHATE HYDROLASE PROTEIN"/>
    <property type="match status" value="1"/>
</dbReference>
<accession>A0A8H4WPK1</accession>
<reference evidence="2" key="2">
    <citation type="submission" date="2020-05" db="EMBL/GenBank/DDBJ databases">
        <authorList>
            <person name="Kim H.-S."/>
            <person name="Proctor R.H."/>
            <person name="Brown D.W."/>
        </authorList>
    </citation>
    <scope>NUCLEOTIDE SEQUENCE</scope>
    <source>
        <strain evidence="2">NRRL 45417</strain>
    </source>
</reference>
<dbReference type="InterPro" id="IPR040632">
    <property type="entry name" value="Sulfotransfer_4"/>
</dbReference>
<keyword evidence="1" id="KW-1133">Transmembrane helix</keyword>
<evidence type="ECO:0000313" key="2">
    <source>
        <dbReference type="EMBL" id="KAF4945215.1"/>
    </source>
</evidence>